<dbReference type="PANTHER" id="PTHR12027:SF101">
    <property type="entry name" value="PROTEIN WNT-4"/>
    <property type="match status" value="1"/>
</dbReference>
<dbReference type="InterPro" id="IPR005817">
    <property type="entry name" value="Wnt"/>
</dbReference>
<evidence type="ECO:0000256" key="5">
    <source>
        <dbReference type="ARBA" id="ARBA00022530"/>
    </source>
</evidence>
<dbReference type="OrthoDB" id="5945655at2759"/>
<dbReference type="GO" id="GO:0045165">
    <property type="term" value="P:cell fate commitment"/>
    <property type="evidence" value="ECO:0007669"/>
    <property type="project" value="TreeGrafter"/>
</dbReference>
<gene>
    <name evidence="11" type="ORF">CIB84_004119</name>
</gene>
<keyword evidence="5" id="KW-0272">Extracellular matrix</keyword>
<name>A0A2P4T6Z9_BAMTH</name>
<dbReference type="GO" id="GO:0005125">
    <property type="term" value="F:cytokine activity"/>
    <property type="evidence" value="ECO:0007669"/>
    <property type="project" value="TreeGrafter"/>
</dbReference>
<dbReference type="SMART" id="SM00097">
    <property type="entry name" value="WNT1"/>
    <property type="match status" value="1"/>
</dbReference>
<evidence type="ECO:0000256" key="2">
    <source>
        <dbReference type="ARBA" id="ARBA00005683"/>
    </source>
</evidence>
<evidence type="ECO:0000256" key="1">
    <source>
        <dbReference type="ARBA" id="ARBA00004498"/>
    </source>
</evidence>
<accession>A0A2P4T6Z9</accession>
<organism evidence="11 12">
    <name type="scientific">Bambusicola thoracicus</name>
    <name type="common">Chinese bamboo-partridge</name>
    <name type="synonym">Perdix thoracica</name>
    <dbReference type="NCBI Taxonomy" id="9083"/>
    <lineage>
        <taxon>Eukaryota</taxon>
        <taxon>Metazoa</taxon>
        <taxon>Chordata</taxon>
        <taxon>Craniata</taxon>
        <taxon>Vertebrata</taxon>
        <taxon>Euteleostomi</taxon>
        <taxon>Archelosauria</taxon>
        <taxon>Archosauria</taxon>
        <taxon>Dinosauria</taxon>
        <taxon>Saurischia</taxon>
        <taxon>Theropoda</taxon>
        <taxon>Coelurosauria</taxon>
        <taxon>Aves</taxon>
        <taxon>Neognathae</taxon>
        <taxon>Galloanserae</taxon>
        <taxon>Galliformes</taxon>
        <taxon>Phasianidae</taxon>
        <taxon>Perdicinae</taxon>
        <taxon>Bambusicola</taxon>
    </lineage>
</organism>
<dbReference type="AlphaFoldDB" id="A0A2P4T6Z9"/>
<dbReference type="GO" id="GO:0005109">
    <property type="term" value="F:frizzled binding"/>
    <property type="evidence" value="ECO:0007669"/>
    <property type="project" value="TreeGrafter"/>
</dbReference>
<evidence type="ECO:0000256" key="9">
    <source>
        <dbReference type="ARBA" id="ARBA00023288"/>
    </source>
</evidence>
<dbReference type="PANTHER" id="PTHR12027">
    <property type="entry name" value="WNT RELATED"/>
    <property type="match status" value="1"/>
</dbReference>
<evidence type="ECO:0000256" key="3">
    <source>
        <dbReference type="ARBA" id="ARBA00022473"/>
    </source>
</evidence>
<evidence type="ECO:0000313" key="11">
    <source>
        <dbReference type="EMBL" id="POI32129.1"/>
    </source>
</evidence>
<keyword evidence="8" id="KW-0325">Glycoprotein</keyword>
<evidence type="ECO:0000256" key="10">
    <source>
        <dbReference type="RuleBase" id="RU003500"/>
    </source>
</evidence>
<dbReference type="Pfam" id="PF00110">
    <property type="entry name" value="wnt"/>
    <property type="match status" value="1"/>
</dbReference>
<comment type="caution">
    <text evidence="11">The sequence shown here is derived from an EMBL/GenBank/DDBJ whole genome shotgun (WGS) entry which is preliminary data.</text>
</comment>
<dbReference type="Proteomes" id="UP000237246">
    <property type="component" value="Unassembled WGS sequence"/>
</dbReference>
<comment type="similarity">
    <text evidence="2 10">Belongs to the Wnt family.</text>
</comment>
<keyword evidence="12" id="KW-1185">Reference proteome</keyword>
<evidence type="ECO:0000313" key="12">
    <source>
        <dbReference type="Proteomes" id="UP000237246"/>
    </source>
</evidence>
<dbReference type="GO" id="GO:0060070">
    <property type="term" value="P:canonical Wnt signaling pathway"/>
    <property type="evidence" value="ECO:0007669"/>
    <property type="project" value="TreeGrafter"/>
</dbReference>
<evidence type="ECO:0000256" key="8">
    <source>
        <dbReference type="ARBA" id="ARBA00023180"/>
    </source>
</evidence>
<comment type="subcellular location">
    <subcellularLocation>
        <location evidence="1 10">Secreted</location>
        <location evidence="1 10">Extracellular space</location>
        <location evidence="1 10">Extracellular matrix</location>
    </subcellularLocation>
</comment>
<keyword evidence="3 10" id="KW-0217">Developmental protein</keyword>
<evidence type="ECO:0000256" key="7">
    <source>
        <dbReference type="ARBA" id="ARBA00023157"/>
    </source>
</evidence>
<protein>
    <recommendedName>
        <fullName evidence="10">Protein Wnt</fullName>
    </recommendedName>
</protein>
<evidence type="ECO:0000256" key="4">
    <source>
        <dbReference type="ARBA" id="ARBA00022525"/>
    </source>
</evidence>
<dbReference type="EMBL" id="PPHD01006630">
    <property type="protein sequence ID" value="POI32129.1"/>
    <property type="molecule type" value="Genomic_DNA"/>
</dbReference>
<evidence type="ECO:0000256" key="6">
    <source>
        <dbReference type="ARBA" id="ARBA00022687"/>
    </source>
</evidence>
<dbReference type="GO" id="GO:0030182">
    <property type="term" value="P:neuron differentiation"/>
    <property type="evidence" value="ECO:0007669"/>
    <property type="project" value="TreeGrafter"/>
</dbReference>
<keyword evidence="4" id="KW-0964">Secreted</keyword>
<dbReference type="GO" id="GO:0005615">
    <property type="term" value="C:extracellular space"/>
    <property type="evidence" value="ECO:0007669"/>
    <property type="project" value="TreeGrafter"/>
</dbReference>
<keyword evidence="7" id="KW-1015">Disulfide bond</keyword>
<dbReference type="PRINTS" id="PR01349">
    <property type="entry name" value="WNTPROTEIN"/>
</dbReference>
<keyword evidence="9" id="KW-0449">Lipoprotein</keyword>
<keyword evidence="6 10" id="KW-0879">Wnt signaling pathway</keyword>
<reference evidence="11 12" key="1">
    <citation type="submission" date="2018-01" db="EMBL/GenBank/DDBJ databases">
        <title>Comparison of the Chinese Bamboo Partridge and Red Junglefowl genome sequences highlights the importance of demography in genome evolution.</title>
        <authorList>
            <person name="Tiley G.P."/>
            <person name="Kimball R.T."/>
            <person name="Braun E.L."/>
            <person name="Burleigh J.G."/>
        </authorList>
    </citation>
    <scope>NUCLEOTIDE SEQUENCE [LARGE SCALE GENOMIC DNA]</scope>
    <source>
        <strain evidence="11">RTK389</strain>
        <tissue evidence="11">Blood</tissue>
    </source>
</reference>
<comment type="function">
    <text evidence="10">Ligand for members of the frizzled family of seven transmembrane receptors.</text>
</comment>
<sequence>MEAVKRGTELAVEECQPQFCWWNCSTLQGLQAFGNIAIQGKWEAAFIHAISSVGVAFAVTHACCSGELEKCGCDRKIRGVSPEGDGGVQRQRQVSSSQAVLITSLTGLPFLFVDNPERSHHVSSSQALMNLRSNEVGRKVKAGK</sequence>
<proteinExistence type="inferred from homology"/>
<feature type="non-terminal residue" evidence="11">
    <location>
        <position position="144"/>
    </location>
</feature>